<proteinExistence type="predicted"/>
<accession>U1S9M8</accession>
<gene>
    <name evidence="1" type="ORF">O204_11735</name>
</gene>
<evidence type="ECO:0000313" key="2">
    <source>
        <dbReference type="Proteomes" id="UP000016504"/>
    </source>
</evidence>
<dbReference type="AlphaFoldDB" id="U1S9M8"/>
<dbReference type="Proteomes" id="UP000016504">
    <property type="component" value="Unassembled WGS sequence"/>
</dbReference>
<dbReference type="EMBL" id="AVQG01000056">
    <property type="protein sequence ID" value="ERH48515.1"/>
    <property type="molecule type" value="Genomic_DNA"/>
</dbReference>
<sequence length="170" mass="19394">MGADVIALMCEQKRQRAALERHPHRVVDSRIPSLAFTERDGNIERRKIDIGKASGRQDTRHASSVTEREWSRCFRIRRCGQRDDAPDRAHWQLYPIVLGHATPADESDPPARSERVSHMGKCPCRIVEEHHPETREKDVKRALGQLGVTGVGHLEQDRRILRRKLAGSSN</sequence>
<name>U1S9M8_9PSED</name>
<comment type="caution">
    <text evidence="1">The sequence shown here is derived from an EMBL/GenBank/DDBJ whole genome shotgun (WGS) entry which is preliminary data.</text>
</comment>
<protein>
    <submittedName>
        <fullName evidence="1">Uncharacterized protein</fullName>
    </submittedName>
</protein>
<evidence type="ECO:0000313" key="1">
    <source>
        <dbReference type="EMBL" id="ERH48515.1"/>
    </source>
</evidence>
<organism evidence="1 2">
    <name type="scientific">Pseudomonas simiae</name>
    <dbReference type="NCBI Taxonomy" id="321846"/>
    <lineage>
        <taxon>Bacteria</taxon>
        <taxon>Pseudomonadati</taxon>
        <taxon>Pseudomonadota</taxon>
        <taxon>Gammaproteobacteria</taxon>
        <taxon>Pseudomonadales</taxon>
        <taxon>Pseudomonadaceae</taxon>
        <taxon>Pseudomonas</taxon>
    </lineage>
</organism>
<reference evidence="1 2" key="1">
    <citation type="submission" date="2013-08" db="EMBL/GenBank/DDBJ databases">
        <title>Biodegradation of aromatic compounds in biofilm forming Pseudomonas isolated from sewage sludge.</title>
        <authorList>
            <person name="Qureshi A."/>
            <person name="Ghosh S."/>
            <person name="Khardenavis A.A."/>
            <person name="Kapley A."/>
            <person name="Purohit H.J."/>
        </authorList>
    </citation>
    <scope>NUCLEOTIDE SEQUENCE [LARGE SCALE GENOMIC DNA]</scope>
    <source>
        <strain evidence="1 2">EGD-AQ6</strain>
    </source>
</reference>